<evidence type="ECO:0000259" key="12">
    <source>
        <dbReference type="Pfam" id="PF12022"/>
    </source>
</evidence>
<proteinExistence type="inferred from homology"/>
<evidence type="ECO:0000256" key="9">
    <source>
        <dbReference type="SAM" id="Coils"/>
    </source>
</evidence>
<evidence type="ECO:0000256" key="2">
    <source>
        <dbReference type="ARBA" id="ARBA00007603"/>
    </source>
</evidence>
<reference evidence="13" key="2">
    <citation type="submission" date="2010-05" db="EMBL/GenBank/DDBJ databases">
        <authorList>
            <person name="Almeida L.G."/>
            <person name="Nicolas M.F."/>
            <person name="Souza R.C."/>
            <person name="Vasconcelos A.T.R."/>
        </authorList>
    </citation>
    <scope>NUCLEOTIDE SEQUENCE</scope>
</reference>
<dbReference type="InterPro" id="IPR024603">
    <property type="entry name" value="COG_complex_COG2_C"/>
</dbReference>
<reference evidence="14" key="4">
    <citation type="submission" date="2015-06" db="UniProtKB">
        <authorList>
            <consortium name="EnsemblMetazoa"/>
        </authorList>
    </citation>
    <scope>IDENTIFICATION</scope>
</reference>
<evidence type="ECO:0000313" key="13">
    <source>
        <dbReference type="EMBL" id="ETN62215.1"/>
    </source>
</evidence>
<feature type="region of interest" description="Disordered" evidence="10">
    <location>
        <begin position="651"/>
        <end position="673"/>
    </location>
</feature>
<dbReference type="EnsemblMetazoa" id="ADAC006097-RA">
    <property type="protein sequence ID" value="ADAC006097-PA"/>
    <property type="gene ID" value="ADAC006097"/>
</dbReference>
<dbReference type="PANTHER" id="PTHR12961:SF0">
    <property type="entry name" value="CONSERVED OLIGOMERIC GOLGI COMPLEX SUBUNIT 2"/>
    <property type="match status" value="1"/>
</dbReference>
<feature type="domain" description="COG complex component COG2 C-terminal" evidence="12">
    <location>
        <begin position="380"/>
        <end position="686"/>
    </location>
</feature>
<comment type="similarity">
    <text evidence="2">Belongs to the COG2 family.</text>
</comment>
<evidence type="ECO:0000256" key="8">
    <source>
        <dbReference type="ARBA" id="ARBA00031344"/>
    </source>
</evidence>
<dbReference type="InterPro" id="IPR024602">
    <property type="entry name" value="COG_su2_N"/>
</dbReference>
<dbReference type="Pfam" id="PF06148">
    <property type="entry name" value="COG2_N"/>
    <property type="match status" value="1"/>
</dbReference>
<dbReference type="GO" id="GO:0017119">
    <property type="term" value="C:Golgi transport complex"/>
    <property type="evidence" value="ECO:0007669"/>
    <property type="project" value="TreeGrafter"/>
</dbReference>
<dbReference type="Pfam" id="PF12022">
    <property type="entry name" value="COG2_C"/>
    <property type="match status" value="1"/>
</dbReference>
<keyword evidence="7" id="KW-0472">Membrane</keyword>
<dbReference type="GO" id="GO:0006891">
    <property type="term" value="P:intra-Golgi vesicle-mediated transport"/>
    <property type="evidence" value="ECO:0007669"/>
    <property type="project" value="TreeGrafter"/>
</dbReference>
<name>W5JH26_ANODA</name>
<keyword evidence="4" id="KW-0813">Transport</keyword>
<keyword evidence="9" id="KW-0175">Coiled coil</keyword>
<evidence type="ECO:0000313" key="14">
    <source>
        <dbReference type="EnsemblMetazoa" id="ADAC006097-PA"/>
    </source>
</evidence>
<evidence type="ECO:0000256" key="4">
    <source>
        <dbReference type="ARBA" id="ARBA00022448"/>
    </source>
</evidence>
<dbReference type="GO" id="GO:0007030">
    <property type="term" value="P:Golgi organization"/>
    <property type="evidence" value="ECO:0007669"/>
    <property type="project" value="InterPro"/>
</dbReference>
<dbReference type="GO" id="GO:0000139">
    <property type="term" value="C:Golgi membrane"/>
    <property type="evidence" value="ECO:0007669"/>
    <property type="project" value="UniProtKB-SubCell"/>
</dbReference>
<dbReference type="OMA" id="CWAEGVY"/>
<sequence length="732" mass="82580">MEEKGTAPSGNELFSLPPGPATLCFDKNEFMKKTFSVDEFLHENRNAGSLEIIRDDLGLYLKVLRSAMIELINQDYADFVDLSANLIGLDEQIDGIQGPLEKLRAEIALVKAALEGSMHEIANCLEQKKALRGHKKSLQSLARCQASLEKLETMLRRDEQQQQREPVATAVAINATLLERAALESIQLQFNIKFCKDFLDPSKQQLAQELWNELLGRLQEYFLRALDDPEPKELERCLRIYCTLDECRTAETVFRREIVAPFMNRVISETSLQNSPQGLTGIYNQILDFVSMRMKHLCQLTKRNGKVKGYSFVVNAFWAEVERRMETNMSSIFAPGNPDAFYQKYKCTLEFLERIELILDDAEDVAQFKAHAQYRSFQVRWNLPVYFQIRFQEIGSTFEASCSGAIIDRQQILGTTTISASQFNVAQFSGALTAISRCWQEGIFLSQLFHRFLKLTLQILARLAVWCDGAIVAKIDDPTITGVEQAQSIRIRFLVALYSDLGNIVLKIPSIVNLAADKSSSLGVPRAELEAALGECGTLFRTKQTHVQRSIVQELIASSLVPLKQASDIPRLYRKTNRELPSRCCPYVEQVLAPTDSFKRTYASMIVGDAMREFLCGVYSHVTVQYYQVIDEVITSVQKTEESLRRLKNLRDRNTGGSAGGQQPVAGSSAAPTDDDKIRLQLQVDVMHFARYVKEEAQIPWQQIDKLPELIQLAEEAIKGRPGLEGSQTSIA</sequence>
<feature type="coiled-coil region" evidence="9">
    <location>
        <begin position="100"/>
        <end position="161"/>
    </location>
</feature>
<dbReference type="FunCoup" id="W5JH26">
    <property type="interactions" value="1837"/>
</dbReference>
<dbReference type="STRING" id="43151.W5JH26"/>
<evidence type="ECO:0000256" key="5">
    <source>
        <dbReference type="ARBA" id="ARBA00022927"/>
    </source>
</evidence>
<keyword evidence="5" id="KW-0653">Protein transport</keyword>
<evidence type="ECO:0000256" key="10">
    <source>
        <dbReference type="SAM" id="MobiDB-lite"/>
    </source>
</evidence>
<comment type="subcellular location">
    <subcellularLocation>
        <location evidence="1">Golgi apparatus membrane</location>
        <topology evidence="1">Peripheral membrane protein</topology>
    </subcellularLocation>
</comment>
<dbReference type="PANTHER" id="PTHR12961">
    <property type="entry name" value="CONSERVED OLIGOMERIC GOLGI COMPLEX COMPONENT 2"/>
    <property type="match status" value="1"/>
</dbReference>
<dbReference type="GO" id="GO:0015031">
    <property type="term" value="P:protein transport"/>
    <property type="evidence" value="ECO:0007669"/>
    <property type="project" value="UniProtKB-KW"/>
</dbReference>
<dbReference type="eggNOG" id="KOG2307">
    <property type="taxonomic scope" value="Eukaryota"/>
</dbReference>
<evidence type="ECO:0000256" key="1">
    <source>
        <dbReference type="ARBA" id="ARBA00004395"/>
    </source>
</evidence>
<dbReference type="VEuPathDB" id="VectorBase:ADAR2_000905"/>
<dbReference type="AlphaFoldDB" id="W5JH26"/>
<keyword evidence="15" id="KW-1185">Reference proteome</keyword>
<protein>
    <recommendedName>
        <fullName evidence="3">Conserved oligomeric Golgi complex subunit 2</fullName>
    </recommendedName>
    <alternativeName>
        <fullName evidence="8">Component of oligomeric Golgi complex 2</fullName>
    </alternativeName>
</protein>
<accession>W5JH26</accession>
<dbReference type="InterPro" id="IPR009316">
    <property type="entry name" value="COG2"/>
</dbReference>
<dbReference type="Proteomes" id="UP000000673">
    <property type="component" value="Unassembled WGS sequence"/>
</dbReference>
<evidence type="ECO:0000256" key="7">
    <source>
        <dbReference type="ARBA" id="ARBA00023136"/>
    </source>
</evidence>
<evidence type="ECO:0000259" key="11">
    <source>
        <dbReference type="Pfam" id="PF06148"/>
    </source>
</evidence>
<evidence type="ECO:0000313" key="15">
    <source>
        <dbReference type="Proteomes" id="UP000000673"/>
    </source>
</evidence>
<dbReference type="HOGENOM" id="CLU_005470_1_0_1"/>
<organism evidence="13">
    <name type="scientific">Anopheles darlingi</name>
    <name type="common">Mosquito</name>
    <dbReference type="NCBI Taxonomy" id="43151"/>
    <lineage>
        <taxon>Eukaryota</taxon>
        <taxon>Metazoa</taxon>
        <taxon>Ecdysozoa</taxon>
        <taxon>Arthropoda</taxon>
        <taxon>Hexapoda</taxon>
        <taxon>Insecta</taxon>
        <taxon>Pterygota</taxon>
        <taxon>Neoptera</taxon>
        <taxon>Endopterygota</taxon>
        <taxon>Diptera</taxon>
        <taxon>Nematocera</taxon>
        <taxon>Culicoidea</taxon>
        <taxon>Culicidae</taxon>
        <taxon>Anophelinae</taxon>
        <taxon>Anopheles</taxon>
    </lineage>
</organism>
<dbReference type="EMBL" id="ADMH02001520">
    <property type="protein sequence ID" value="ETN62215.1"/>
    <property type="molecule type" value="Genomic_DNA"/>
</dbReference>
<feature type="domain" description="Conserved oligomeric Golgi complex subunit 2 N-terminal" evidence="11">
    <location>
        <begin position="23"/>
        <end position="96"/>
    </location>
</feature>
<keyword evidence="6" id="KW-0333">Golgi apparatus</keyword>
<dbReference type="VEuPathDB" id="VectorBase:ADAC006097"/>
<evidence type="ECO:0000256" key="6">
    <source>
        <dbReference type="ARBA" id="ARBA00023034"/>
    </source>
</evidence>
<reference evidence="13 15" key="1">
    <citation type="journal article" date="2010" name="BMC Genomics">
        <title>Combination of measures distinguishes pre-miRNAs from other stem-loops in the genome of the newly sequenced Anopheles darlingi.</title>
        <authorList>
            <person name="Mendes N.D."/>
            <person name="Freitas A.T."/>
            <person name="Vasconcelos A.T."/>
            <person name="Sagot M.F."/>
        </authorList>
    </citation>
    <scope>NUCLEOTIDE SEQUENCE</scope>
</reference>
<reference evidence="13" key="3">
    <citation type="journal article" date="2013" name="Nucleic Acids Res.">
        <title>The genome of Anopheles darlingi, the main neotropical malaria vector.</title>
        <authorList>
            <person name="Marinotti O."/>
            <person name="Cerqueira G.C."/>
            <person name="de Almeida L.G."/>
            <person name="Ferro M.I."/>
            <person name="Loreto E.L."/>
            <person name="Zaha A."/>
            <person name="Teixeira S.M."/>
            <person name="Wespiser A.R."/>
            <person name="Almeida E Silva A."/>
            <person name="Schlindwein A.D."/>
            <person name="Pacheco A.C."/>
            <person name="Silva A.L."/>
            <person name="Graveley B.R."/>
            <person name="Walenz B.P."/>
            <person name="Lima Bde A."/>
            <person name="Ribeiro C.A."/>
            <person name="Nunes-Silva C.G."/>
            <person name="de Carvalho C.R."/>
            <person name="Soares C.M."/>
            <person name="de Menezes C.B."/>
            <person name="Matiolli C."/>
            <person name="Caffrey D."/>
            <person name="Araujo D.A."/>
            <person name="de Oliveira D.M."/>
            <person name="Golenbock D."/>
            <person name="Grisard E.C."/>
            <person name="Fantinatti-Garboggini F."/>
            <person name="de Carvalho F.M."/>
            <person name="Barcellos F.G."/>
            <person name="Prosdocimi F."/>
            <person name="May G."/>
            <person name="Azevedo Junior G.M."/>
            <person name="Guimaraes G.M."/>
            <person name="Goldman G.H."/>
            <person name="Padilha I.Q."/>
            <person name="Batista Jda S."/>
            <person name="Ferro J.A."/>
            <person name="Ribeiro J.M."/>
            <person name="Fietto J.L."/>
            <person name="Dabbas K.M."/>
            <person name="Cerdeira L."/>
            <person name="Agnez-Lima L.F."/>
            <person name="Brocchi M."/>
            <person name="de Carvalho M.O."/>
            <person name="Teixeira Mde M."/>
            <person name="Diniz Maia Mde M."/>
            <person name="Goldman M.H."/>
            <person name="Cruz Schneider M.P."/>
            <person name="Felipe M.S."/>
            <person name="Hungria M."/>
            <person name="Nicolas M.F."/>
            <person name="Pereira M."/>
            <person name="Montes M.A."/>
            <person name="Cantao M.E."/>
            <person name="Vincentz M."/>
            <person name="Rafael M.S."/>
            <person name="Silverman N."/>
            <person name="Stoco P.H."/>
            <person name="Souza R.C."/>
            <person name="Vicentini R."/>
            <person name="Gazzinelli R.T."/>
            <person name="Neves Rde O."/>
            <person name="Silva R."/>
            <person name="Astolfi-Filho S."/>
            <person name="Maciel T.E."/>
            <person name="Urmenyi T.P."/>
            <person name="Tadei W.P."/>
            <person name="Camargo E.P."/>
            <person name="de Vasconcelos A.T."/>
        </authorList>
    </citation>
    <scope>NUCLEOTIDE SEQUENCE</scope>
</reference>
<gene>
    <name evidence="13" type="ORF">AND_006097</name>
</gene>
<evidence type="ECO:0000256" key="3">
    <source>
        <dbReference type="ARBA" id="ARBA00020977"/>
    </source>
</evidence>